<dbReference type="AlphaFoldDB" id="A0A6C0J5Z1"/>
<name>A0A6C0J5Z1_9ZZZZ</name>
<proteinExistence type="predicted"/>
<dbReference type="EMBL" id="MN740323">
    <property type="protein sequence ID" value="QHU00116.1"/>
    <property type="molecule type" value="Genomic_DNA"/>
</dbReference>
<evidence type="ECO:0000313" key="1">
    <source>
        <dbReference type="EMBL" id="QHU00116.1"/>
    </source>
</evidence>
<reference evidence="1" key="1">
    <citation type="journal article" date="2020" name="Nature">
        <title>Giant virus diversity and host interactions through global metagenomics.</title>
        <authorList>
            <person name="Schulz F."/>
            <person name="Roux S."/>
            <person name="Paez-Espino D."/>
            <person name="Jungbluth S."/>
            <person name="Walsh D.A."/>
            <person name="Denef V.J."/>
            <person name="McMahon K.D."/>
            <person name="Konstantinidis K.T."/>
            <person name="Eloe-Fadrosh E.A."/>
            <person name="Kyrpides N.C."/>
            <person name="Woyke T."/>
        </authorList>
    </citation>
    <scope>NUCLEOTIDE SEQUENCE</scope>
    <source>
        <strain evidence="1">GVMAG-M-3300025860-12</strain>
    </source>
</reference>
<protein>
    <submittedName>
        <fullName evidence="1">Uncharacterized protein</fullName>
    </submittedName>
</protein>
<organism evidence="1">
    <name type="scientific">viral metagenome</name>
    <dbReference type="NCBI Taxonomy" id="1070528"/>
    <lineage>
        <taxon>unclassified sequences</taxon>
        <taxon>metagenomes</taxon>
        <taxon>organismal metagenomes</taxon>
    </lineage>
</organism>
<sequence length="185" mass="21868">MTETNHKSRFVRKTGRTLLVQQTSEEFNESLLENLEGLKEKFHTEKSNSYFLTFESIPHALSSFSNLKLNKHIRVKFAHYKIFFTIQGLGDITDYTNIKDSHIKLINDNFNGNVLYYKLYRKNDRFLECGDLTLDTKETFDMLVDPENNNKDYEFSIDGVTYSGVFYRYNRKPRIDDNPTHSLHE</sequence>
<accession>A0A6C0J5Z1</accession>